<reference evidence="9" key="1">
    <citation type="journal article" date="2006" name="Science">
        <title>Ancient noncoding elements conserved in the human genome.</title>
        <authorList>
            <person name="Venkatesh B."/>
            <person name="Kirkness E.F."/>
            <person name="Loh Y.H."/>
            <person name="Halpern A.L."/>
            <person name="Lee A.P."/>
            <person name="Johnson J."/>
            <person name="Dandona N."/>
            <person name="Viswanathan L.D."/>
            <person name="Tay A."/>
            <person name="Venter J.C."/>
            <person name="Strausberg R.L."/>
            <person name="Brenner S."/>
        </authorList>
    </citation>
    <scope>NUCLEOTIDE SEQUENCE [LARGE SCALE GENOMIC DNA]</scope>
</reference>
<keyword evidence="6" id="KW-0539">Nucleus</keyword>
<feature type="transmembrane region" description="Helical" evidence="6">
    <location>
        <begin position="12"/>
        <end position="32"/>
    </location>
</feature>
<comment type="similarity">
    <text evidence="1">Belongs to the TMEM97/sigma-2 receptor family.</text>
</comment>
<dbReference type="STRING" id="7868.ENSCMIP00000025016"/>
<dbReference type="Pfam" id="PF05241">
    <property type="entry name" value="EBP"/>
    <property type="match status" value="1"/>
</dbReference>
<feature type="transmembrane region" description="Helical" evidence="6">
    <location>
        <begin position="138"/>
        <end position="162"/>
    </location>
</feature>
<feature type="transmembrane region" description="Helical" evidence="6">
    <location>
        <begin position="99"/>
        <end position="118"/>
    </location>
</feature>
<dbReference type="OrthoDB" id="433124at2759"/>
<evidence type="ECO:0000256" key="4">
    <source>
        <dbReference type="ARBA" id="ARBA00022989"/>
    </source>
</evidence>
<sequence>MAFCVRLLEWIFFFYFFTHIPITLAIDLQALLPQWVYPSSLQDLLKWYATQFKDPMMLDPPAWFKSYIFCEALLQLPFFPVAAYAFYKGNCQWIRTPAIVYSTHVATTLVSILAHILFNDFSTSVYPGPSTMSQRLSLVALYAPYLLIPVMLLLAMLFSVKYNPVEEKKKKK</sequence>
<dbReference type="GO" id="GO:0005764">
    <property type="term" value="C:lysosome"/>
    <property type="evidence" value="ECO:0007669"/>
    <property type="project" value="UniProtKB-UniRule"/>
</dbReference>
<feature type="transmembrane region" description="Helical" evidence="6">
    <location>
        <begin position="66"/>
        <end position="87"/>
    </location>
</feature>
<proteinExistence type="inferred from homology"/>
<reference evidence="9" key="2">
    <citation type="journal article" date="2007" name="PLoS Biol.">
        <title>Survey sequencing and comparative analysis of the elephant shark (Callorhinchus milii) genome.</title>
        <authorList>
            <person name="Venkatesh B."/>
            <person name="Kirkness E.F."/>
            <person name="Loh Y.H."/>
            <person name="Halpern A.L."/>
            <person name="Lee A.P."/>
            <person name="Johnson J."/>
            <person name="Dandona N."/>
            <person name="Viswanathan L.D."/>
            <person name="Tay A."/>
            <person name="Venter J.C."/>
            <person name="Strausberg R.L."/>
            <person name="Brenner S."/>
        </authorList>
    </citation>
    <scope>NUCLEOTIDE SEQUENCE [LARGE SCALE GENOMIC DNA]</scope>
</reference>
<dbReference type="InParanoid" id="A0A4W3IC06"/>
<dbReference type="PANTHER" id="PTHR31204:SF1">
    <property type="entry name" value="SIGMA INTRACELLULAR RECEPTOR 2"/>
    <property type="match status" value="1"/>
</dbReference>
<keyword evidence="9" id="KW-1185">Reference proteome</keyword>
<dbReference type="GO" id="GO:0030867">
    <property type="term" value="C:rough endoplasmic reticulum membrane"/>
    <property type="evidence" value="ECO:0007669"/>
    <property type="project" value="UniProtKB-SubCell"/>
</dbReference>
<keyword evidence="3 6" id="KW-0256">Endoplasmic reticulum</keyword>
<dbReference type="GeneID" id="103183301"/>
<dbReference type="GO" id="GO:0005886">
    <property type="term" value="C:plasma membrane"/>
    <property type="evidence" value="ECO:0007669"/>
    <property type="project" value="UniProtKB-UniRule"/>
</dbReference>
<feature type="domain" description="EXPERA" evidence="7">
    <location>
        <begin position="8"/>
        <end position="153"/>
    </location>
</feature>
<dbReference type="Ensembl" id="ENSCMIT00000025428.1">
    <property type="protein sequence ID" value="ENSCMIP00000025016.1"/>
    <property type="gene ID" value="ENSCMIG00000011022.1"/>
</dbReference>
<evidence type="ECO:0000313" key="8">
    <source>
        <dbReference type="Ensembl" id="ENSCMIP00000025016.1"/>
    </source>
</evidence>
<evidence type="ECO:0000256" key="2">
    <source>
        <dbReference type="ARBA" id="ARBA00022692"/>
    </source>
</evidence>
<dbReference type="InterPro" id="IPR051987">
    <property type="entry name" value="Sigma-2_receptor-like"/>
</dbReference>
<dbReference type="InterPro" id="IPR033118">
    <property type="entry name" value="EXPERA"/>
</dbReference>
<dbReference type="InterPro" id="IPR016964">
    <property type="entry name" value="Sigma2_recept"/>
</dbReference>
<protein>
    <recommendedName>
        <fullName evidence="6">Transmembrane protein 97</fullName>
    </recommendedName>
</protein>
<evidence type="ECO:0000256" key="1">
    <source>
        <dbReference type="ARBA" id="ARBA00009096"/>
    </source>
</evidence>
<reference evidence="8" key="4">
    <citation type="submission" date="2025-08" db="UniProtKB">
        <authorList>
            <consortium name="Ensembl"/>
        </authorList>
    </citation>
    <scope>IDENTIFICATION</scope>
</reference>
<dbReference type="FunCoup" id="A0A4W3IC06">
    <property type="interactions" value="164"/>
</dbReference>
<reference evidence="8" key="5">
    <citation type="submission" date="2025-09" db="UniProtKB">
        <authorList>
            <consortium name="Ensembl"/>
        </authorList>
    </citation>
    <scope>IDENTIFICATION</scope>
</reference>
<evidence type="ECO:0000313" key="9">
    <source>
        <dbReference type="Proteomes" id="UP000314986"/>
    </source>
</evidence>
<accession>A0A4W3IC06</accession>
<dbReference type="AlphaFoldDB" id="A0A4W3IC06"/>
<dbReference type="OMA" id="EFKDPMV"/>
<dbReference type="GO" id="GO:0031965">
    <property type="term" value="C:nuclear membrane"/>
    <property type="evidence" value="ECO:0007669"/>
    <property type="project" value="UniProtKB-SubCell"/>
</dbReference>
<organism evidence="8 9">
    <name type="scientific">Callorhinchus milii</name>
    <name type="common">Ghost shark</name>
    <dbReference type="NCBI Taxonomy" id="7868"/>
    <lineage>
        <taxon>Eukaryota</taxon>
        <taxon>Metazoa</taxon>
        <taxon>Chordata</taxon>
        <taxon>Craniata</taxon>
        <taxon>Vertebrata</taxon>
        <taxon>Chondrichthyes</taxon>
        <taxon>Holocephali</taxon>
        <taxon>Chimaeriformes</taxon>
        <taxon>Callorhinchidae</taxon>
        <taxon>Callorhinchus</taxon>
    </lineage>
</organism>
<comment type="function">
    <text evidence="6">Sigma-2 receptor which contributes to ameliorate dysfunctional cellular processes and slow degenerative progression by regulating cell functions including cholesterol biosynthesis/trafficking, membrane trafficking, autophagy, lipid membrane-bound protein trafficking, and receptor stabilization at the cell surface. Forms a ternary complex with PGRMC1 receptor and low density lipoprotein receptor/LDLR at the plasma membrane, which increases LDLR-mediated LDL cholesterol internalization. Decreases lysosomal sterol transporter NPC1 availability to the cell, probably through NPC1-binding, hence controlling lipid transport, including cholesterol and LBPA, outside of late endosome/lysosome. Binds regio- and stereoselective ligand 20(S)-hydroxycholesterol (20(S)-OHC), thereby linking OHC binding to cholesterol homeostasis. Also able to bind cholesterol. Binds histatin 1 (Hst 1)/HN1 salivary peptide at the ER membrane, which is critical for increasing mitochondria-ER contacts and stimulating Hst1 wound healing properties. May alter the activity of some cytochrome P450 proteins. Although shows homologies with sterol isomerases (EXPERA domain), not able to catalyze sterol isomerization. However, may act as sensors of these molecules. Acts as a quality control factor in the ER, promoting the proteolytic degradation of nonproductive and extramitochondrial precursor proteins in the ER membrane thus removing them from the ER surface.</text>
</comment>
<gene>
    <name evidence="8" type="primary">tmem97</name>
</gene>
<comment type="subcellular location">
    <subcellularLocation>
        <location evidence="6">Rough endoplasmic reticulum membrane</location>
        <topology evidence="6">Multi-pass membrane protein</topology>
    </subcellularLocation>
    <subcellularLocation>
        <location evidence="6">Nucleus membrane</location>
        <topology evidence="6">Multi-pass membrane protein</topology>
    </subcellularLocation>
</comment>
<dbReference type="PIRSF" id="PIRSF031032">
    <property type="entry name" value="TMP_97_prd"/>
    <property type="match status" value="1"/>
</dbReference>
<dbReference type="PROSITE" id="PS51751">
    <property type="entry name" value="EXPERA"/>
    <property type="match status" value="1"/>
</dbReference>
<evidence type="ECO:0000256" key="6">
    <source>
        <dbReference type="PIRNR" id="PIRNR031032"/>
    </source>
</evidence>
<dbReference type="Proteomes" id="UP000314986">
    <property type="component" value="Unassembled WGS sequence"/>
</dbReference>
<keyword evidence="4 6" id="KW-1133">Transmembrane helix</keyword>
<evidence type="ECO:0000259" key="7">
    <source>
        <dbReference type="PROSITE" id="PS51751"/>
    </source>
</evidence>
<name>A0A4W3IC06_CALMI</name>
<keyword evidence="5 6" id="KW-0472">Membrane</keyword>
<dbReference type="RefSeq" id="XP_007898896.1">
    <property type="nucleotide sequence ID" value="XM_007900705.2"/>
</dbReference>
<dbReference type="PANTHER" id="PTHR31204">
    <property type="entry name" value="SIGMA INTRACELLULAR RECEPTOR 2"/>
    <property type="match status" value="1"/>
</dbReference>
<dbReference type="GeneTree" id="ENSGT00390000007149"/>
<evidence type="ECO:0000256" key="5">
    <source>
        <dbReference type="ARBA" id="ARBA00023136"/>
    </source>
</evidence>
<evidence type="ECO:0000256" key="3">
    <source>
        <dbReference type="ARBA" id="ARBA00022824"/>
    </source>
</evidence>
<reference evidence="9" key="3">
    <citation type="journal article" date="2014" name="Nature">
        <title>Elephant shark genome provides unique insights into gnathostome evolution.</title>
        <authorList>
            <consortium name="International Elephant Shark Genome Sequencing Consortium"/>
            <person name="Venkatesh B."/>
            <person name="Lee A.P."/>
            <person name="Ravi V."/>
            <person name="Maurya A.K."/>
            <person name="Lian M.M."/>
            <person name="Swann J.B."/>
            <person name="Ohta Y."/>
            <person name="Flajnik M.F."/>
            <person name="Sutoh Y."/>
            <person name="Kasahara M."/>
            <person name="Hoon S."/>
            <person name="Gangu V."/>
            <person name="Roy S.W."/>
            <person name="Irimia M."/>
            <person name="Korzh V."/>
            <person name="Kondrychyn I."/>
            <person name="Lim Z.W."/>
            <person name="Tay B.H."/>
            <person name="Tohari S."/>
            <person name="Kong K.W."/>
            <person name="Ho S."/>
            <person name="Lorente-Galdos B."/>
            <person name="Quilez J."/>
            <person name="Marques-Bonet T."/>
            <person name="Raney B.J."/>
            <person name="Ingham P.W."/>
            <person name="Tay A."/>
            <person name="Hillier L.W."/>
            <person name="Minx P."/>
            <person name="Boehm T."/>
            <person name="Wilson R.K."/>
            <person name="Brenner S."/>
            <person name="Warren W.C."/>
        </authorList>
    </citation>
    <scope>NUCLEOTIDE SEQUENCE [LARGE SCALE GENOMIC DNA]</scope>
</reference>
<dbReference type="KEGG" id="cmk:103183301"/>
<keyword evidence="2 6" id="KW-0812">Transmembrane</keyword>
<dbReference type="CTD" id="27346"/>